<name>A0A1M4E192_9ACTN</name>
<dbReference type="PANTHER" id="PTHR43798:SF33">
    <property type="entry name" value="HYDROLASE, PUTATIVE (AFU_ORTHOLOGUE AFUA_2G14860)-RELATED"/>
    <property type="match status" value="1"/>
</dbReference>
<dbReference type="PRINTS" id="PR00412">
    <property type="entry name" value="EPOXHYDRLASE"/>
</dbReference>
<dbReference type="PANTHER" id="PTHR43798">
    <property type="entry name" value="MONOACYLGLYCEROL LIPASE"/>
    <property type="match status" value="1"/>
</dbReference>
<dbReference type="GO" id="GO:0003824">
    <property type="term" value="F:catalytic activity"/>
    <property type="evidence" value="ECO:0007669"/>
    <property type="project" value="InterPro"/>
</dbReference>
<sequence length="316" mass="33577">MSEVLKELLYERFVGVSGEPVVTLFAALTAETPVRNPLLVIHGGPDWDHSYLRDPLVRLADRRDLIFPDLRGCGRSTRGLPDDQYTPAAATGDLVALLDVLGVGRVDVLGFSYGGLIAQRLVLAVPDRVRRLVIASSSVLPVPADAFAGWAERDRRIAAEAAVWANAAPTPKELAGAELAGAEVGGSEVGGPEVGGPEVTRAAAFAGAEAAVWRAESLAGYRERLSRVRFSAEWLRPWRAGRLPSARPDDAAARLAALGVPTLLLHGRQDMTFPAALAEQAAELIPGARAVLLDDAGHMAHVDRPGAWLQAVSDFL</sequence>
<gene>
    <name evidence="2" type="ORF">BN4615_P2113</name>
</gene>
<dbReference type="InterPro" id="IPR000073">
    <property type="entry name" value="AB_hydrolase_1"/>
</dbReference>
<dbReference type="SUPFAM" id="SSF53474">
    <property type="entry name" value="alpha/beta-Hydrolases"/>
    <property type="match status" value="1"/>
</dbReference>
<protein>
    <submittedName>
        <fullName evidence="2">Biotin synthesis protein BioH</fullName>
    </submittedName>
</protein>
<feature type="domain" description="AB hydrolase-1" evidence="1">
    <location>
        <begin position="36"/>
        <end position="305"/>
    </location>
</feature>
<dbReference type="Pfam" id="PF00561">
    <property type="entry name" value="Abhydrolase_1"/>
    <property type="match status" value="1"/>
</dbReference>
<evidence type="ECO:0000259" key="1">
    <source>
        <dbReference type="Pfam" id="PF00561"/>
    </source>
</evidence>
<dbReference type="AlphaFoldDB" id="A0A1M4E192"/>
<dbReference type="InterPro" id="IPR029058">
    <property type="entry name" value="AB_hydrolase_fold"/>
</dbReference>
<dbReference type="GO" id="GO:0016020">
    <property type="term" value="C:membrane"/>
    <property type="evidence" value="ECO:0007669"/>
    <property type="project" value="TreeGrafter"/>
</dbReference>
<dbReference type="InterPro" id="IPR000639">
    <property type="entry name" value="Epox_hydrolase-like"/>
</dbReference>
<evidence type="ECO:0000313" key="2">
    <source>
        <dbReference type="EMBL" id="SBO92599.1"/>
    </source>
</evidence>
<accession>A0A1M4E192</accession>
<reference evidence="2" key="1">
    <citation type="submission" date="2016-04" db="EMBL/GenBank/DDBJ databases">
        <authorList>
            <person name="Evans L.H."/>
            <person name="Alamgir A."/>
            <person name="Owens N."/>
            <person name="Weber N.D."/>
            <person name="Virtaneva K."/>
            <person name="Barbian K."/>
            <person name="Babar A."/>
            <person name="Rosenke K."/>
        </authorList>
    </citation>
    <scope>NUCLEOTIDE SEQUENCE</scope>
    <source>
        <strain evidence="2">Nono1</strain>
    </source>
</reference>
<proteinExistence type="predicted"/>
<organism evidence="2">
    <name type="scientific">Nonomuraea gerenzanensis</name>
    <dbReference type="NCBI Taxonomy" id="93944"/>
    <lineage>
        <taxon>Bacteria</taxon>
        <taxon>Bacillati</taxon>
        <taxon>Actinomycetota</taxon>
        <taxon>Actinomycetes</taxon>
        <taxon>Streptosporangiales</taxon>
        <taxon>Streptosporangiaceae</taxon>
        <taxon>Nonomuraea</taxon>
    </lineage>
</organism>
<dbReference type="PRINTS" id="PR00111">
    <property type="entry name" value="ABHYDROLASE"/>
</dbReference>
<dbReference type="Gene3D" id="3.40.50.1820">
    <property type="entry name" value="alpha/beta hydrolase"/>
    <property type="match status" value="1"/>
</dbReference>
<dbReference type="InterPro" id="IPR050266">
    <property type="entry name" value="AB_hydrolase_sf"/>
</dbReference>
<dbReference type="EMBL" id="LT559118">
    <property type="protein sequence ID" value="SBO92599.1"/>
    <property type="molecule type" value="Genomic_DNA"/>
</dbReference>
<dbReference type="RefSeq" id="WP_225271853.1">
    <property type="nucleotide sequence ID" value="NZ_CP084058.1"/>
</dbReference>